<dbReference type="PANTHER" id="PTHR24321">
    <property type="entry name" value="DEHYDROGENASES, SHORT CHAIN"/>
    <property type="match status" value="1"/>
</dbReference>
<evidence type="ECO:0000256" key="1">
    <source>
        <dbReference type="ARBA" id="ARBA00006484"/>
    </source>
</evidence>
<dbReference type="PRINTS" id="PR00080">
    <property type="entry name" value="SDRFAMILY"/>
</dbReference>
<dbReference type="FunFam" id="3.40.50.720:FF:000084">
    <property type="entry name" value="Short-chain dehydrogenase reductase"/>
    <property type="match status" value="1"/>
</dbReference>
<dbReference type="Proteomes" id="UP000265955">
    <property type="component" value="Unassembled WGS sequence"/>
</dbReference>
<protein>
    <submittedName>
        <fullName evidence="3">Glucose 1-dehydrogenase</fullName>
        <ecNumber evidence="3">1.1.1.47</ecNumber>
    </submittedName>
</protein>
<dbReference type="NCBIfam" id="NF005559">
    <property type="entry name" value="PRK07231.1"/>
    <property type="match status" value="1"/>
</dbReference>
<dbReference type="CDD" id="cd05233">
    <property type="entry name" value="SDR_c"/>
    <property type="match status" value="1"/>
</dbReference>
<dbReference type="SUPFAM" id="SSF51735">
    <property type="entry name" value="NAD(P)-binding Rossmann-fold domains"/>
    <property type="match status" value="1"/>
</dbReference>
<keyword evidence="2 3" id="KW-0560">Oxidoreductase</keyword>
<name>A0A3A3FI35_9BURK</name>
<dbReference type="PRINTS" id="PR00081">
    <property type="entry name" value="GDHRDH"/>
</dbReference>
<evidence type="ECO:0000313" key="3">
    <source>
        <dbReference type="EMBL" id="RJF92807.1"/>
    </source>
</evidence>
<dbReference type="InterPro" id="IPR002347">
    <property type="entry name" value="SDR_fam"/>
</dbReference>
<dbReference type="GO" id="GO:0047936">
    <property type="term" value="F:glucose 1-dehydrogenase [NAD(P)+] activity"/>
    <property type="evidence" value="ECO:0007669"/>
    <property type="project" value="UniProtKB-EC"/>
</dbReference>
<dbReference type="RefSeq" id="WP_119772840.1">
    <property type="nucleotide sequence ID" value="NZ_QYUO01000003.1"/>
</dbReference>
<dbReference type="PANTHER" id="PTHR24321:SF8">
    <property type="entry name" value="ESTRADIOL 17-BETA-DEHYDROGENASE 8-RELATED"/>
    <property type="match status" value="1"/>
</dbReference>
<dbReference type="Pfam" id="PF13561">
    <property type="entry name" value="adh_short_C2"/>
    <property type="match status" value="1"/>
</dbReference>
<dbReference type="EMBL" id="QYUO01000003">
    <property type="protein sequence ID" value="RJF92807.1"/>
    <property type="molecule type" value="Genomic_DNA"/>
</dbReference>
<dbReference type="AlphaFoldDB" id="A0A3A3FI35"/>
<dbReference type="Gene3D" id="3.40.50.720">
    <property type="entry name" value="NAD(P)-binding Rossmann-like Domain"/>
    <property type="match status" value="1"/>
</dbReference>
<sequence>MNKVVLITGGASGIGWAAAQGFAAEGARVAIADLQVNTAQQHAMSLGAEHLGLGGDVSDEEQVAMLLERTLDRYGRIDVLINSAGIPDSFAPTVEQDVAAFRRLIDIHLTGSYMMSKGAAKTMLHQGKGAIINLSSIAGVLGLPLRNAYSAAKAGISMMTRTMGCEWAAGGVRVNAIAPGYMLTPFSRKLISEGKLDADRLRRRTPAGRLGTARHIADAMLFLASDRAEFITGVTLPVDGGYMAFGAASDAYGGPLDAIVGMTDELQ</sequence>
<comment type="caution">
    <text evidence="3">The sequence shown here is derived from an EMBL/GenBank/DDBJ whole genome shotgun (WGS) entry which is preliminary data.</text>
</comment>
<dbReference type="PROSITE" id="PS00061">
    <property type="entry name" value="ADH_SHORT"/>
    <property type="match status" value="1"/>
</dbReference>
<dbReference type="InterPro" id="IPR020904">
    <property type="entry name" value="Sc_DH/Rdtase_CS"/>
</dbReference>
<keyword evidence="4" id="KW-1185">Reference proteome</keyword>
<proteinExistence type="inferred from homology"/>
<evidence type="ECO:0000256" key="2">
    <source>
        <dbReference type="ARBA" id="ARBA00023002"/>
    </source>
</evidence>
<evidence type="ECO:0000313" key="4">
    <source>
        <dbReference type="Proteomes" id="UP000265955"/>
    </source>
</evidence>
<comment type="similarity">
    <text evidence="1">Belongs to the short-chain dehydrogenases/reductases (SDR) family.</text>
</comment>
<reference evidence="4" key="1">
    <citation type="submission" date="2018-09" db="EMBL/GenBank/DDBJ databases">
        <authorList>
            <person name="Zhu H."/>
        </authorList>
    </citation>
    <scope>NUCLEOTIDE SEQUENCE [LARGE SCALE GENOMIC DNA]</scope>
    <source>
        <strain evidence="4">K1R23-30</strain>
    </source>
</reference>
<gene>
    <name evidence="3" type="ORF">D3871_27615</name>
</gene>
<dbReference type="EC" id="1.1.1.47" evidence="3"/>
<dbReference type="OrthoDB" id="6823797at2"/>
<accession>A0A3A3FI35</accession>
<organism evidence="3 4">
    <name type="scientific">Noviherbaspirillum saxi</name>
    <dbReference type="NCBI Taxonomy" id="2320863"/>
    <lineage>
        <taxon>Bacteria</taxon>
        <taxon>Pseudomonadati</taxon>
        <taxon>Pseudomonadota</taxon>
        <taxon>Betaproteobacteria</taxon>
        <taxon>Burkholderiales</taxon>
        <taxon>Oxalobacteraceae</taxon>
        <taxon>Noviherbaspirillum</taxon>
    </lineage>
</organism>
<dbReference type="InterPro" id="IPR036291">
    <property type="entry name" value="NAD(P)-bd_dom_sf"/>
</dbReference>